<evidence type="ECO:0008006" key="3">
    <source>
        <dbReference type="Google" id="ProtNLM"/>
    </source>
</evidence>
<comment type="caution">
    <text evidence="1">The sequence shown here is derived from an EMBL/GenBank/DDBJ whole genome shotgun (WGS) entry which is preliminary data.</text>
</comment>
<reference evidence="1" key="1">
    <citation type="submission" date="2021-06" db="EMBL/GenBank/DDBJ databases">
        <authorList>
            <person name="Criscuolo A."/>
        </authorList>
    </citation>
    <scope>NUCLEOTIDE SEQUENCE</scope>
    <source>
        <strain evidence="1">CIP111600</strain>
    </source>
</reference>
<sequence length="73" mass="8453">MQKDDAKPELFPTPILKCKNAECKAWVREELSASSRECPLCGGEMLRSYKHLPKIVKKAKTTKKKKDEFSWLQ</sequence>
<gene>
    <name evidence="1" type="ORF">PAESOLCIP111_05069</name>
</gene>
<evidence type="ECO:0000313" key="1">
    <source>
        <dbReference type="EMBL" id="CAG7645983.1"/>
    </source>
</evidence>
<evidence type="ECO:0000313" key="2">
    <source>
        <dbReference type="Proteomes" id="UP000693672"/>
    </source>
</evidence>
<dbReference type="AlphaFoldDB" id="A0A916NRA4"/>
<protein>
    <recommendedName>
        <fullName evidence="3">Cold-shock protein</fullName>
    </recommendedName>
</protein>
<organism evidence="1 2">
    <name type="scientific">Paenibacillus solanacearum</name>
    <dbReference type="NCBI Taxonomy" id="2048548"/>
    <lineage>
        <taxon>Bacteria</taxon>
        <taxon>Bacillati</taxon>
        <taxon>Bacillota</taxon>
        <taxon>Bacilli</taxon>
        <taxon>Bacillales</taxon>
        <taxon>Paenibacillaceae</taxon>
        <taxon>Paenibacillus</taxon>
    </lineage>
</organism>
<dbReference type="EMBL" id="CAJVAS010000033">
    <property type="protein sequence ID" value="CAG7645983.1"/>
    <property type="molecule type" value="Genomic_DNA"/>
</dbReference>
<accession>A0A916NRA4</accession>
<dbReference type="Proteomes" id="UP000693672">
    <property type="component" value="Unassembled WGS sequence"/>
</dbReference>
<dbReference type="Pfam" id="PF14169">
    <property type="entry name" value="YdjO"/>
    <property type="match status" value="1"/>
</dbReference>
<keyword evidence="2" id="KW-1185">Reference proteome</keyword>
<proteinExistence type="predicted"/>
<dbReference type="RefSeq" id="WP_246627633.1">
    <property type="nucleotide sequence ID" value="NZ_CAJVAS010000033.1"/>
</dbReference>
<dbReference type="InterPro" id="IPR025916">
    <property type="entry name" value="YdjO"/>
</dbReference>
<name>A0A916NRA4_9BACL</name>